<dbReference type="PANTHER" id="PTHR11339">
    <property type="entry name" value="EXTRACELLULAR MATRIX GLYCOPROTEIN RELATED"/>
    <property type="match status" value="1"/>
</dbReference>
<dbReference type="InterPro" id="IPR036055">
    <property type="entry name" value="LDL_receptor-like_sf"/>
</dbReference>
<dbReference type="FunFam" id="2.10.25.10:FF:000055">
    <property type="entry name" value="alpha-tectorin isoform X1"/>
    <property type="match status" value="3"/>
</dbReference>
<dbReference type="SMART" id="SM00215">
    <property type="entry name" value="VWC_out"/>
    <property type="match status" value="5"/>
</dbReference>
<feature type="domain" description="VWFD" evidence="9">
    <location>
        <begin position="945"/>
        <end position="1118"/>
    </location>
</feature>
<feature type="domain" description="VWFC" evidence="8">
    <location>
        <begin position="1887"/>
        <end position="1949"/>
    </location>
</feature>
<dbReference type="Proteomes" id="UP000001554">
    <property type="component" value="Chromosome 10"/>
</dbReference>
<dbReference type="CDD" id="cd00112">
    <property type="entry name" value="LDLa"/>
    <property type="match status" value="1"/>
</dbReference>
<feature type="domain" description="EGF-like" evidence="7">
    <location>
        <begin position="73"/>
        <end position="104"/>
    </location>
</feature>
<dbReference type="SMART" id="SM00216">
    <property type="entry name" value="VWD"/>
    <property type="match status" value="3"/>
</dbReference>
<evidence type="ECO:0000259" key="7">
    <source>
        <dbReference type="PROSITE" id="PS50026"/>
    </source>
</evidence>
<dbReference type="InterPro" id="IPR014853">
    <property type="entry name" value="VWF/SSPO/ZAN-like_Cys-rich_dom"/>
</dbReference>
<dbReference type="SMART" id="SM00832">
    <property type="entry name" value="C8"/>
    <property type="match status" value="3"/>
</dbReference>
<dbReference type="SUPFAM" id="SSF57603">
    <property type="entry name" value="FnI-like domain"/>
    <property type="match status" value="1"/>
</dbReference>
<feature type="region of interest" description="Disordered" evidence="6">
    <location>
        <begin position="1590"/>
        <end position="1832"/>
    </location>
</feature>
<feature type="domain" description="VWFD" evidence="9">
    <location>
        <begin position="487"/>
        <end position="661"/>
    </location>
</feature>
<keyword evidence="4" id="KW-0245">EGF-like domain</keyword>
<dbReference type="OrthoDB" id="160294at2759"/>
<dbReference type="CDD" id="cd19941">
    <property type="entry name" value="TIL"/>
    <property type="match status" value="5"/>
</dbReference>
<feature type="disulfide bond" evidence="4">
    <location>
        <begin position="94"/>
        <end position="103"/>
    </location>
</feature>
<keyword evidence="10" id="KW-1185">Reference proteome</keyword>
<dbReference type="Pfam" id="PF00093">
    <property type="entry name" value="VWC"/>
    <property type="match status" value="1"/>
</dbReference>
<dbReference type="Gene3D" id="2.10.25.10">
    <property type="entry name" value="Laminin"/>
    <property type="match status" value="8"/>
</dbReference>
<proteinExistence type="predicted"/>
<dbReference type="PROSITE" id="PS01208">
    <property type="entry name" value="VWFC_1"/>
    <property type="match status" value="1"/>
</dbReference>
<feature type="disulfide bond" evidence="4">
    <location>
        <begin position="62"/>
        <end position="71"/>
    </location>
</feature>
<dbReference type="InterPro" id="IPR001846">
    <property type="entry name" value="VWF_type-D"/>
</dbReference>
<keyword evidence="1" id="KW-0677">Repeat</keyword>
<dbReference type="Gene3D" id="2.10.70.10">
    <property type="entry name" value="Complement Module, domain 1"/>
    <property type="match status" value="2"/>
</dbReference>
<evidence type="ECO:0000313" key="10">
    <source>
        <dbReference type="Proteomes" id="UP000001554"/>
    </source>
</evidence>
<evidence type="ECO:0000256" key="2">
    <source>
        <dbReference type="ARBA" id="ARBA00023157"/>
    </source>
</evidence>
<dbReference type="InterPro" id="IPR002919">
    <property type="entry name" value="TIL_dom"/>
</dbReference>
<dbReference type="SUPFAM" id="SSF57567">
    <property type="entry name" value="Serine protease inhibitors"/>
    <property type="match status" value="5"/>
</dbReference>
<comment type="caution">
    <text evidence="4">Lacks conserved residue(s) required for the propagation of feature annotation.</text>
</comment>
<feature type="disulfide bond" evidence="4">
    <location>
        <begin position="28"/>
        <end position="37"/>
    </location>
</feature>
<feature type="compositionally biased region" description="Low complexity" evidence="6">
    <location>
        <begin position="1590"/>
        <end position="1606"/>
    </location>
</feature>
<keyword evidence="3" id="KW-0325">Glycoprotein</keyword>
<dbReference type="SUPFAM" id="SSF57424">
    <property type="entry name" value="LDL receptor-like module"/>
    <property type="match status" value="1"/>
</dbReference>
<dbReference type="SUPFAM" id="SSF57196">
    <property type="entry name" value="EGF/Laminin"/>
    <property type="match status" value="1"/>
</dbReference>
<dbReference type="Pfam" id="PF00094">
    <property type="entry name" value="VWD"/>
    <property type="match status" value="3"/>
</dbReference>
<accession>A0A9J7LSZ6</accession>
<feature type="domain" description="EGF-like" evidence="7">
    <location>
        <begin position="6"/>
        <end position="38"/>
    </location>
</feature>
<protein>
    <submittedName>
        <fullName evidence="11">SCO-spondin-like</fullName>
    </submittedName>
</protein>
<feature type="compositionally biased region" description="Basic and acidic residues" evidence="6">
    <location>
        <begin position="1616"/>
        <end position="1633"/>
    </location>
</feature>
<dbReference type="PROSITE" id="PS50026">
    <property type="entry name" value="EGF_3"/>
    <property type="match status" value="3"/>
</dbReference>
<dbReference type="SMART" id="SM00214">
    <property type="entry name" value="VWC"/>
    <property type="match status" value="6"/>
</dbReference>
<gene>
    <name evidence="11" type="primary">LOC118424280</name>
</gene>
<dbReference type="InterPro" id="IPR050780">
    <property type="entry name" value="Mucin_vWF_Thrombospondin_sf"/>
</dbReference>
<feature type="compositionally biased region" description="Basic and acidic residues" evidence="6">
    <location>
        <begin position="1767"/>
        <end position="1780"/>
    </location>
</feature>
<dbReference type="PROSITE" id="PS50068">
    <property type="entry name" value="LDLRA_2"/>
    <property type="match status" value="1"/>
</dbReference>
<feature type="disulfide bond" evidence="4">
    <location>
        <begin position="10"/>
        <end position="20"/>
    </location>
</feature>
<evidence type="ECO:0000256" key="6">
    <source>
        <dbReference type="SAM" id="MobiDB-lite"/>
    </source>
</evidence>
<dbReference type="GeneID" id="118424280"/>
<dbReference type="PROSITE" id="PS01186">
    <property type="entry name" value="EGF_2"/>
    <property type="match status" value="2"/>
</dbReference>
<feature type="compositionally biased region" description="Basic and acidic residues" evidence="6">
    <location>
        <begin position="1651"/>
        <end position="1688"/>
    </location>
</feature>
<dbReference type="InterPro" id="IPR001007">
    <property type="entry name" value="VWF_dom"/>
</dbReference>
<dbReference type="RefSeq" id="XP_035688717.1">
    <property type="nucleotide sequence ID" value="XM_035832824.1"/>
</dbReference>
<evidence type="ECO:0000259" key="9">
    <source>
        <dbReference type="PROSITE" id="PS51233"/>
    </source>
</evidence>
<dbReference type="InterPro" id="IPR002172">
    <property type="entry name" value="LDrepeatLR_classA_rpt"/>
</dbReference>
<organism evidence="10 11">
    <name type="scientific">Branchiostoma floridae</name>
    <name type="common">Florida lancelet</name>
    <name type="synonym">Amphioxus</name>
    <dbReference type="NCBI Taxonomy" id="7739"/>
    <lineage>
        <taxon>Eukaryota</taxon>
        <taxon>Metazoa</taxon>
        <taxon>Chordata</taxon>
        <taxon>Cephalochordata</taxon>
        <taxon>Leptocardii</taxon>
        <taxon>Amphioxiformes</taxon>
        <taxon>Branchiostomatidae</taxon>
        <taxon>Branchiostoma</taxon>
    </lineage>
</organism>
<evidence type="ECO:0000256" key="1">
    <source>
        <dbReference type="ARBA" id="ARBA00022737"/>
    </source>
</evidence>
<sequence>MALLLSKAVCSAPCKNGGDCVAPDTCSCPLGWSSPDCSTADFDCSGECLHGGRCIGQNLCKCLEGYEGANCENAICASPCENGGQCVAPNKCLCPEEYDGDTCEISLISAVSTTPTPLLGSLGSTLQEGTCSFWGDTHYRTFDGHHFYFHGNCSYNLAYECGGLFYIQILNKFECNADESDCDIAVRIISGPAEITITPGHHTYYQDQEQALPAIINAAITAERIGAYTILNFLDGVKVLYDGDESITVVIPSSQRGSMCGLCGNFDGDHSNDFHSISGKSFDSATEFGNNMHVNDGRKCTPAPINPPHPCAHLAADEITAIENRCKILYSEAFSACHGTVGPKEFYDSCVVDVCECRLGSINDCSCDALTQYSRMCAQKGVELQWRNENLCPKTCSNGQVYTECGTSCPKTCENADFDLECTEACVDGCHCPKGTLWDGDSCVPREQCPCMLRGQQYPPGAVTQNGCNDCKCERGKWTCTTNICPSTCSVIGESHYTTFDGRQFQFTANCEYVLAQKRPGTATPFIVWVENSNCALEDEGVCAHSLSVQIGDGAIYRMKNLDRINYNDTDISLPYHGDGVSVRRLSSILSKFETNIGLEIVWDGGYRIYVKLLPQHAGEVYGLCGTYNYNQQDDFETPNDDTVVNTATFVNSWKTNSDCADVPTGVTMDACTIHPTYKSYAKSVCEQLKADPFLTCSEFVSPRPFISQCESDLCMCLARDADPDSCKCTIFSAYARECALEGRVIEWRANNTCPMECDNGQVWQECGPTCSQTCRQISDQEQCTEECAEGCNCPKGESWDEEAGRCVPVEECPCYYRGNVYKAGETRRNKCEICTCKNGIFSCAEDKQCDEKSLCTGGKVWSSCVECERSCLNMHVECKPSSCKEGCACPNGTVTEDGKCVPEDQCPCYHEGRSYKTGQTIKKDCNRCRCLGSTWQCTNKKCPAICSAYGDPHYETFDKRHFEFHGSCSYILTEDFCSDQVGTFKVSVENVPCGTGGVTCTKSVKVTLYDTVIHLIRGSDPAISRNPYAKPNDPPAKYRIQKAGLFLIVKTPYGMSLMWDVGTRVYIKLEPKYMGKVCGLCGNYDGNAMNDFLTRQGELEQRAKNFADSWRVFMTCPAAVDELEHPCDHRPERLQWANHACSVVKSSMFQPCHTVADPEPFFEKCVFDACGCDRGGDCECFCTAVAAYARECNEKGVAIRWRQNGRCAMQCESGKEYKACGTSCPKTCYNLYASDQCTTTCVEGCHCPNGTVQHNGKCITPVQCPCVYNGKEMMPGEVVIANCQRCTCENGKLACAGESCAVETTTAPYAETTAVPTTGVTVSTRPEPEYTSPLPECEFGKTPSPCAPACPKVCHMLQEECVEPEGCKSGCVCHQGKVLDSTGNCVDPLDCSCKDDGGAIRRPGESWQKTQCETCTCFDNQITCAMASCAEITCQEGTMLASVSDSCCPVCIPLTTQPSTTPPKVCSAEGATYKFCTCTLSCADLRDGRTCQDWESVADGNGKCCGCPEGQVYDDEGRCVDKNMCTCFAEGKEYQPNEIMMRGECEQCTCINGALKCAEYCSIQDCAPGKQLVNPDDGCCHCETVPTTGPETTTEPEWPYTTTEPESYHTGTYRPEPEHTSTYRPEPEHTTRPEYSTTEPESYHTGTYRPEPEHTSTYRPEPEHTGTYRPEPEHTTRPEHSTTKPESYHTGTYKPEPEHTGTYRPEPEHTGTYKPEPEHTGTYRPEPEHTGTYRPEPEHTGTYKPEPEHTGTYRPEPEHTGTYSPEPEHTGTYRPEPEHTGTYSPEPEHTGTYRPEPGYTTRPESETEPYYTGMPEHNTAGIPTTAGPQNKLETVHPQTTMQTTTRQTCVCPVGSMACDDCGKCVSEDLICDGIVQCTDGRDELSCVCSYNGKEFQHGEMWMESECQQCVCDQGQVDCNKACDLSYDNCAEGFIIQMYPDDRCCECVPTPATTAKPTAAAPTTAAPATTAPATAAPVFSTAYTSPAGTTVLPESTTPKGGS</sequence>
<dbReference type="Pfam" id="PF08742">
    <property type="entry name" value="C8"/>
    <property type="match status" value="3"/>
</dbReference>
<feature type="disulfide bond" evidence="4">
    <location>
        <begin position="76"/>
        <end position="86"/>
    </location>
</feature>
<feature type="domain" description="VWFD" evidence="9">
    <location>
        <begin position="129"/>
        <end position="301"/>
    </location>
</feature>
<name>A0A9J7LSZ6_BRAFL</name>
<feature type="domain" description="EGF-like" evidence="7">
    <location>
        <begin position="40"/>
        <end position="72"/>
    </location>
</feature>
<evidence type="ECO:0000256" key="4">
    <source>
        <dbReference type="PROSITE-ProRule" id="PRU00076"/>
    </source>
</evidence>
<keyword evidence="2 4" id="KW-1015">Disulfide bond</keyword>
<evidence type="ECO:0000259" key="8">
    <source>
        <dbReference type="PROSITE" id="PS50184"/>
    </source>
</evidence>
<dbReference type="Pfam" id="PF23244">
    <property type="entry name" value="VWF"/>
    <property type="match status" value="1"/>
</dbReference>
<dbReference type="Pfam" id="PF01826">
    <property type="entry name" value="TIL"/>
    <property type="match status" value="5"/>
</dbReference>
<feature type="disulfide bond" evidence="5">
    <location>
        <begin position="1872"/>
        <end position="1887"/>
    </location>
</feature>
<dbReference type="InterPro" id="IPR000742">
    <property type="entry name" value="EGF"/>
</dbReference>
<feature type="domain" description="VWFC" evidence="8">
    <location>
        <begin position="1392"/>
        <end position="1453"/>
    </location>
</feature>
<reference evidence="10" key="1">
    <citation type="journal article" date="2020" name="Nat. Ecol. Evol.">
        <title>Deeply conserved synteny resolves early events in vertebrate evolution.</title>
        <authorList>
            <person name="Simakov O."/>
            <person name="Marletaz F."/>
            <person name="Yue J.X."/>
            <person name="O'Connell B."/>
            <person name="Jenkins J."/>
            <person name="Brandt A."/>
            <person name="Calef R."/>
            <person name="Tung C.H."/>
            <person name="Huang T.K."/>
            <person name="Schmutz J."/>
            <person name="Satoh N."/>
            <person name="Yu J.K."/>
            <person name="Putnam N.H."/>
            <person name="Green R.E."/>
            <person name="Rokhsar D.S."/>
        </authorList>
    </citation>
    <scope>NUCLEOTIDE SEQUENCE [LARGE SCALE GENOMIC DNA]</scope>
    <source>
        <strain evidence="10">S238N-H82</strain>
    </source>
</reference>
<dbReference type="PROSITE" id="PS50184">
    <property type="entry name" value="VWFC_2"/>
    <property type="match status" value="2"/>
</dbReference>
<evidence type="ECO:0000256" key="3">
    <source>
        <dbReference type="ARBA" id="ARBA00023180"/>
    </source>
</evidence>
<dbReference type="InterPro" id="IPR036084">
    <property type="entry name" value="Ser_inhib-like_sf"/>
</dbReference>
<dbReference type="KEGG" id="bfo:118424280"/>
<dbReference type="PANTHER" id="PTHR11339:SF386">
    <property type="entry name" value="HEMOLECTIN, ISOFORM A"/>
    <property type="match status" value="1"/>
</dbReference>
<feature type="compositionally biased region" description="Basic and acidic residues" evidence="6">
    <location>
        <begin position="1696"/>
        <end position="1760"/>
    </location>
</feature>
<reference evidence="11" key="2">
    <citation type="submission" date="2025-08" db="UniProtKB">
        <authorList>
            <consortium name="RefSeq"/>
        </authorList>
    </citation>
    <scope>IDENTIFICATION</scope>
    <source>
        <strain evidence="11">S238N-H82</strain>
        <tissue evidence="11">Testes</tissue>
    </source>
</reference>
<evidence type="ECO:0000256" key="5">
    <source>
        <dbReference type="PROSITE-ProRule" id="PRU00124"/>
    </source>
</evidence>
<dbReference type="PROSITE" id="PS51233">
    <property type="entry name" value="VWFD"/>
    <property type="match status" value="3"/>
</dbReference>
<feature type="disulfide bond" evidence="4">
    <location>
        <begin position="44"/>
        <end position="54"/>
    </location>
</feature>
<dbReference type="SMART" id="SM00181">
    <property type="entry name" value="EGF"/>
    <property type="match status" value="3"/>
</dbReference>
<dbReference type="OMA" id="EHTSTYR"/>
<evidence type="ECO:0000313" key="11">
    <source>
        <dbReference type="RefSeq" id="XP_035688717.1"/>
    </source>
</evidence>
<dbReference type="PROSITE" id="PS00022">
    <property type="entry name" value="EGF_1"/>
    <property type="match status" value="2"/>
</dbReference>